<keyword evidence="2" id="KW-1185">Reference proteome</keyword>
<accession>A0ACB7PKL9</accession>
<gene>
    <name evidence="1" type="ORF">F5144DRAFT_138240</name>
</gene>
<dbReference type="Proteomes" id="UP000724584">
    <property type="component" value="Unassembled WGS sequence"/>
</dbReference>
<evidence type="ECO:0000313" key="2">
    <source>
        <dbReference type="Proteomes" id="UP000724584"/>
    </source>
</evidence>
<comment type="caution">
    <text evidence="1">The sequence shown here is derived from an EMBL/GenBank/DDBJ whole genome shotgun (WGS) entry which is preliminary data.</text>
</comment>
<reference evidence="1 2" key="1">
    <citation type="journal article" date="2021" name="Nat. Commun.">
        <title>Genetic determinants of endophytism in the Arabidopsis root mycobiome.</title>
        <authorList>
            <person name="Mesny F."/>
            <person name="Miyauchi S."/>
            <person name="Thiergart T."/>
            <person name="Pickel B."/>
            <person name="Atanasova L."/>
            <person name="Karlsson M."/>
            <person name="Huettel B."/>
            <person name="Barry K.W."/>
            <person name="Haridas S."/>
            <person name="Chen C."/>
            <person name="Bauer D."/>
            <person name="Andreopoulos W."/>
            <person name="Pangilinan J."/>
            <person name="LaButti K."/>
            <person name="Riley R."/>
            <person name="Lipzen A."/>
            <person name="Clum A."/>
            <person name="Drula E."/>
            <person name="Henrissat B."/>
            <person name="Kohler A."/>
            <person name="Grigoriev I.V."/>
            <person name="Martin F.M."/>
            <person name="Hacquard S."/>
        </authorList>
    </citation>
    <scope>NUCLEOTIDE SEQUENCE [LARGE SCALE GENOMIC DNA]</scope>
    <source>
        <strain evidence="1 2">MPI-SDFR-AT-0079</strain>
    </source>
</reference>
<name>A0ACB7PKL9_9PEZI</name>
<proteinExistence type="predicted"/>
<organism evidence="1 2">
    <name type="scientific">Chaetomium tenue</name>
    <dbReference type="NCBI Taxonomy" id="1854479"/>
    <lineage>
        <taxon>Eukaryota</taxon>
        <taxon>Fungi</taxon>
        <taxon>Dikarya</taxon>
        <taxon>Ascomycota</taxon>
        <taxon>Pezizomycotina</taxon>
        <taxon>Sordariomycetes</taxon>
        <taxon>Sordariomycetidae</taxon>
        <taxon>Sordariales</taxon>
        <taxon>Chaetomiaceae</taxon>
        <taxon>Chaetomium</taxon>
    </lineage>
</organism>
<sequence>MSLAGDDDLSGLIEDLEEASKVPAKRRGTSIKSTVETTTSLLYDRGALPDELTRLVDLLTIRNHLDQASLGAILRNLYPFGKVGDEVVLRCVGALGHGQLKPSLPLQALLLRWLVMVYHLLENPNILSQLYGVLFNLLDTAAIRPQLCHLLALVTRRKHVRPFRIQGILNLSRQTGGDHNLTGLLRVFKNYYPEIIVGDITKGRAASFKHPDAQWRTKLDEIQHRQSERQHEGGIRNGFAVNHLLGRRLQGAKVLIPSVHTMHAQESSVTLEEIDNAESFVKKLEKIELPTQLVAVLADPLLQKFLLLRPNAEASSRISNWLMACLGDVASGDADSEILLDMIDVIHDYAVATKELPPILVTFFVQFLSTWNGVDKRDVVLESLSYIPMMESEALNKILQVLEHAILDNTPAAQVSLLQFYTLLLQRWTITLEATKRPVFLPGPTVAPLVFRVNELALTLTQTLPTVSTHLHILDFYEAATTLYSKTKRLPYAEIVNPPPLLVYILFLSPSLAVVSRLCGILATYKRAWGFLTTPGAKREMSKLESLQVKVFNGFLMDICNCLWRGRAFSTADTNAQGCRIPEPAQAALRTYIHAADSDLSLETAFGLSHSPLLCLLSDAYVKQLEEDEMEDLRARHAGPVTQRSLGQLAKRGGLNLSWQDYRSGVLSYLEAKGFPGIPELIRSTMKSAGRAEGAATKQ</sequence>
<evidence type="ECO:0000313" key="1">
    <source>
        <dbReference type="EMBL" id="KAH6641565.1"/>
    </source>
</evidence>
<protein>
    <submittedName>
        <fullName evidence="1">Mis6-domain-containing protein</fullName>
    </submittedName>
</protein>
<dbReference type="EMBL" id="JAGIZQ010000002">
    <property type="protein sequence ID" value="KAH6641565.1"/>
    <property type="molecule type" value="Genomic_DNA"/>
</dbReference>